<feature type="transmembrane region" description="Helical" evidence="5">
    <location>
        <begin position="69"/>
        <end position="90"/>
    </location>
</feature>
<gene>
    <name evidence="6" type="ORF">FC770_09115</name>
</gene>
<evidence type="ECO:0000256" key="1">
    <source>
        <dbReference type="ARBA" id="ARBA00022692"/>
    </source>
</evidence>
<evidence type="ECO:0000313" key="6">
    <source>
        <dbReference type="EMBL" id="TKI62532.1"/>
    </source>
</evidence>
<dbReference type="RefSeq" id="WP_137065801.1">
    <property type="nucleotide sequence ID" value="NZ_CP040748.1"/>
</dbReference>
<feature type="region of interest" description="Disordered" evidence="4">
    <location>
        <begin position="317"/>
        <end position="357"/>
    </location>
</feature>
<dbReference type="Pfam" id="PF04610">
    <property type="entry name" value="TrbL"/>
    <property type="match status" value="1"/>
</dbReference>
<dbReference type="Proteomes" id="UP000307808">
    <property type="component" value="Unassembled WGS sequence"/>
</dbReference>
<proteinExistence type="predicted"/>
<keyword evidence="7" id="KW-1185">Reference proteome</keyword>
<feature type="transmembrane region" description="Helical" evidence="5">
    <location>
        <begin position="165"/>
        <end position="186"/>
    </location>
</feature>
<organism evidence="6 7">
    <name type="scientific">Nocardioides jishulii</name>
    <dbReference type="NCBI Taxonomy" id="2575440"/>
    <lineage>
        <taxon>Bacteria</taxon>
        <taxon>Bacillati</taxon>
        <taxon>Actinomycetota</taxon>
        <taxon>Actinomycetes</taxon>
        <taxon>Propionibacteriales</taxon>
        <taxon>Nocardioidaceae</taxon>
        <taxon>Nocardioides</taxon>
    </lineage>
</organism>
<dbReference type="GO" id="GO:0030255">
    <property type="term" value="P:protein secretion by the type IV secretion system"/>
    <property type="evidence" value="ECO:0007669"/>
    <property type="project" value="InterPro"/>
</dbReference>
<dbReference type="InterPro" id="IPR007688">
    <property type="entry name" value="Conjugal_tfr_TrbL/VirB6"/>
</dbReference>
<evidence type="ECO:0000256" key="2">
    <source>
        <dbReference type="ARBA" id="ARBA00022989"/>
    </source>
</evidence>
<feature type="transmembrane region" description="Helical" evidence="5">
    <location>
        <begin position="223"/>
        <end position="248"/>
    </location>
</feature>
<protein>
    <submittedName>
        <fullName evidence="6">Type IV secretion system protein</fullName>
    </submittedName>
</protein>
<reference evidence="6 7" key="1">
    <citation type="submission" date="2019-04" db="EMBL/GenBank/DDBJ databases">
        <authorList>
            <person name="Dong K."/>
        </authorList>
    </citation>
    <scope>NUCLEOTIDE SEQUENCE [LARGE SCALE GENOMIC DNA]</scope>
    <source>
        <strain evidence="7">dk3543</strain>
    </source>
</reference>
<accession>A0A4U2YPH1</accession>
<sequence length="424" mass="42596">MGVCDVPVLRTVCNEAGDAAGAVVTAPFDWLAQSLGGAAQWMFESVWHVIATTTFVDVTSGEYTKVYNIMFGIGIFVMLGFFMLQVIGGMIRREPAALSRAVLGLAKSILGSFVALTLLATALEVTDQLCIGIVHAAGTNMDEMGDKLAVLAVGLGAINLSAPGAGAILTIFLASLSIIGAMVVWISLLIRKALLLIAIVLAPIALAGASWDVTRSWASRWATFVIAMILSKVVLVLIFLIATAQVSAPIDADLESVSQPMAGVVLMLMAGFAPYLTYKAIAFMGFDMYHAMSAEQEAKSSLNRPMPVPLSGRGGAAEPVKVLGGGDSGGGLPSGGVPAGGGPPVGGTSGGGGVSAARGSGGVSGAGAAGGAVVVAKEAAAAGPRLGNFVAAHANGPSSASQPAGPSPMPPHVADSALSPSNER</sequence>
<keyword evidence="1 5" id="KW-0812">Transmembrane</keyword>
<evidence type="ECO:0000313" key="7">
    <source>
        <dbReference type="Proteomes" id="UP000307808"/>
    </source>
</evidence>
<dbReference type="OrthoDB" id="5181663at2"/>
<evidence type="ECO:0000256" key="4">
    <source>
        <dbReference type="SAM" id="MobiDB-lite"/>
    </source>
</evidence>
<evidence type="ECO:0000256" key="3">
    <source>
        <dbReference type="ARBA" id="ARBA00023136"/>
    </source>
</evidence>
<keyword evidence="3 5" id="KW-0472">Membrane</keyword>
<name>A0A4U2YPH1_9ACTN</name>
<feature type="transmembrane region" description="Helical" evidence="5">
    <location>
        <begin position="260"/>
        <end position="278"/>
    </location>
</feature>
<keyword evidence="2 5" id="KW-1133">Transmembrane helix</keyword>
<feature type="compositionally biased region" description="Gly residues" evidence="4">
    <location>
        <begin position="323"/>
        <end position="357"/>
    </location>
</feature>
<feature type="transmembrane region" description="Helical" evidence="5">
    <location>
        <begin position="193"/>
        <end position="211"/>
    </location>
</feature>
<feature type="transmembrane region" description="Helical" evidence="5">
    <location>
        <begin position="102"/>
        <end position="123"/>
    </location>
</feature>
<comment type="caution">
    <text evidence="6">The sequence shown here is derived from an EMBL/GenBank/DDBJ whole genome shotgun (WGS) entry which is preliminary data.</text>
</comment>
<dbReference type="AlphaFoldDB" id="A0A4U2YPH1"/>
<evidence type="ECO:0000256" key="5">
    <source>
        <dbReference type="SAM" id="Phobius"/>
    </source>
</evidence>
<feature type="region of interest" description="Disordered" evidence="4">
    <location>
        <begin position="389"/>
        <end position="424"/>
    </location>
</feature>
<dbReference type="EMBL" id="SZPY01000002">
    <property type="protein sequence ID" value="TKI62532.1"/>
    <property type="molecule type" value="Genomic_DNA"/>
</dbReference>